<proteinExistence type="predicted"/>
<keyword evidence="6" id="KW-1185">Reference proteome</keyword>
<dbReference type="InterPro" id="IPR028096">
    <property type="entry name" value="EfeO_Cupredoxin"/>
</dbReference>
<dbReference type="AlphaFoldDB" id="A0A1A9ND36"/>
<keyword evidence="2" id="KW-0732">Signal</keyword>
<comment type="subcellular location">
    <subcellularLocation>
        <location evidence="1">Periplasm</location>
    </subcellularLocation>
</comment>
<dbReference type="PANTHER" id="PTHR36507:SF1">
    <property type="entry name" value="BLL1555 PROTEIN"/>
    <property type="match status" value="1"/>
</dbReference>
<dbReference type="Pfam" id="PF13473">
    <property type="entry name" value="Cupredoxin_1"/>
    <property type="match status" value="1"/>
</dbReference>
<evidence type="ECO:0000313" key="7">
    <source>
        <dbReference type="Proteomes" id="UP000078116"/>
    </source>
</evidence>
<organism evidence="5 7">
    <name type="scientific">Paraburkholderia ginsengiterrae</name>
    <dbReference type="NCBI Taxonomy" id="1462993"/>
    <lineage>
        <taxon>Bacteria</taxon>
        <taxon>Pseudomonadati</taxon>
        <taxon>Pseudomonadota</taxon>
        <taxon>Betaproteobacteria</taxon>
        <taxon>Burkholderiales</taxon>
        <taxon>Burkholderiaceae</taxon>
        <taxon>Paraburkholderia</taxon>
    </lineage>
</organism>
<evidence type="ECO:0000313" key="4">
    <source>
        <dbReference type="EMBL" id="OAJ54038.1"/>
    </source>
</evidence>
<dbReference type="RefSeq" id="WP_064271279.1">
    <property type="nucleotide sequence ID" value="NZ_LXJZ01000209.1"/>
</dbReference>
<evidence type="ECO:0000313" key="6">
    <source>
        <dbReference type="Proteomes" id="UP000077961"/>
    </source>
</evidence>
<dbReference type="EMBL" id="LXKA01000087">
    <property type="protein sequence ID" value="OAJ64621.1"/>
    <property type="molecule type" value="Genomic_DNA"/>
</dbReference>
<dbReference type="Proteomes" id="UP000078116">
    <property type="component" value="Unassembled WGS sequence"/>
</dbReference>
<evidence type="ECO:0000313" key="5">
    <source>
        <dbReference type="EMBL" id="OAJ64621.1"/>
    </source>
</evidence>
<feature type="domain" description="EfeO-type cupredoxin-like" evidence="3">
    <location>
        <begin position="14"/>
        <end position="106"/>
    </location>
</feature>
<dbReference type="GO" id="GO:0042597">
    <property type="term" value="C:periplasmic space"/>
    <property type="evidence" value="ECO:0007669"/>
    <property type="project" value="UniProtKB-SubCell"/>
</dbReference>
<reference evidence="6 7" key="1">
    <citation type="submission" date="2016-04" db="EMBL/GenBank/DDBJ databases">
        <title>Reclassification of Paraburkholderia panaciterrae (Farh et al. 2015) Dobritsa &amp; Samadpour 2016 as a later homotypic synonym of Paraburkholderia ginsengiterrae (Farh et al. 2015) Dobritsa &amp; Samadpour 2016.</title>
        <authorList>
            <person name="Dobritsa A.P."/>
            <person name="Kutumbaka K."/>
            <person name="Samadpour M."/>
        </authorList>
    </citation>
    <scope>NUCLEOTIDE SEQUENCE [LARGE SCALE GENOMIC DNA]</scope>
    <source>
        <strain evidence="5 7">DCY85</strain>
        <strain evidence="4 6">DCY85-1</strain>
    </source>
</reference>
<dbReference type="OrthoDB" id="9757546at2"/>
<evidence type="ECO:0000259" key="3">
    <source>
        <dbReference type="Pfam" id="PF13473"/>
    </source>
</evidence>
<protein>
    <submittedName>
        <fullName evidence="5">Copper-binding protein</fullName>
    </submittedName>
</protein>
<dbReference type="InterPro" id="IPR035668">
    <property type="entry name" value="Amicyanin"/>
</dbReference>
<dbReference type="PANTHER" id="PTHR36507">
    <property type="entry name" value="BLL1555 PROTEIN"/>
    <property type="match status" value="1"/>
</dbReference>
<dbReference type="STRING" id="1462993.A6V36_11350"/>
<feature type="signal peptide" evidence="2">
    <location>
        <begin position="1"/>
        <end position="25"/>
    </location>
</feature>
<feature type="chain" id="PRO_5008393871" evidence="2">
    <location>
        <begin position="26"/>
        <end position="110"/>
    </location>
</feature>
<dbReference type="InterPro" id="IPR008972">
    <property type="entry name" value="Cupredoxin"/>
</dbReference>
<dbReference type="EMBL" id="LXJZ01000209">
    <property type="protein sequence ID" value="OAJ54038.1"/>
    <property type="molecule type" value="Genomic_DNA"/>
</dbReference>
<gene>
    <name evidence="4" type="ORF">A6V36_11350</name>
    <name evidence="5" type="ORF">A6V37_17960</name>
</gene>
<dbReference type="Proteomes" id="UP000077961">
    <property type="component" value="Unassembled WGS sequence"/>
</dbReference>
<name>A0A1A9ND36_9BURK</name>
<evidence type="ECO:0000256" key="1">
    <source>
        <dbReference type="ARBA" id="ARBA00004418"/>
    </source>
</evidence>
<dbReference type="CDD" id="cd13921">
    <property type="entry name" value="Amicyanin"/>
    <property type="match status" value="1"/>
</dbReference>
<accession>A0A1A9ND36</accession>
<sequence>MSRLRDVSLSACVIACVAGAGPAAARNWVVTIEQMRFAPSTLTVHRGDTIVWVNKDLVAHTVSTDAKGFDSGSIAPEASWRYVVSGPGRQPYTCRFHPTMHGTLIVEPTP</sequence>
<dbReference type="InterPro" id="IPR052721">
    <property type="entry name" value="ET_Amicyanin"/>
</dbReference>
<evidence type="ECO:0000256" key="2">
    <source>
        <dbReference type="SAM" id="SignalP"/>
    </source>
</evidence>
<comment type="caution">
    <text evidence="5">The sequence shown here is derived from an EMBL/GenBank/DDBJ whole genome shotgun (WGS) entry which is preliminary data.</text>
</comment>
<dbReference type="SUPFAM" id="SSF49503">
    <property type="entry name" value="Cupredoxins"/>
    <property type="match status" value="1"/>
</dbReference>
<dbReference type="Gene3D" id="2.60.40.420">
    <property type="entry name" value="Cupredoxins - blue copper proteins"/>
    <property type="match status" value="1"/>
</dbReference>